<proteinExistence type="predicted"/>
<comment type="caution">
    <text evidence="1">The sequence shown here is derived from an EMBL/GenBank/DDBJ whole genome shotgun (WGS) entry which is preliminary data.</text>
</comment>
<dbReference type="InterPro" id="IPR029039">
    <property type="entry name" value="Flavoprotein-like_sf"/>
</dbReference>
<keyword evidence="2" id="KW-1185">Reference proteome</keyword>
<sequence length="175" mass="18531">MNNVLVIVYSYTGTSRRVAELLCSQQNWQLATVTEVRPRSGAMGSLRCVLDSILRRQPAIGYDGPPPGDFDAVVLVSPIWMLRLAGPMRSFVARQRGRLPDIAVLSVMGGQGAPNAAAEIADILGRAPILSSSVTMREVDDGSCAARLQAFGTAVGSARNPQAVARPATLSPQSI</sequence>
<dbReference type="Gene3D" id="3.40.50.360">
    <property type="match status" value="1"/>
</dbReference>
<dbReference type="SUPFAM" id="SSF52218">
    <property type="entry name" value="Flavoproteins"/>
    <property type="match status" value="1"/>
</dbReference>
<dbReference type="AlphaFoldDB" id="A0A431TME2"/>
<organism evidence="1 2">
    <name type="scientific">Variovorax gossypii</name>
    <dbReference type="NCBI Taxonomy" id="1679495"/>
    <lineage>
        <taxon>Bacteria</taxon>
        <taxon>Pseudomonadati</taxon>
        <taxon>Pseudomonadota</taxon>
        <taxon>Betaproteobacteria</taxon>
        <taxon>Burkholderiales</taxon>
        <taxon>Comamonadaceae</taxon>
        <taxon>Variovorax</taxon>
    </lineage>
</organism>
<protein>
    <submittedName>
        <fullName evidence="1">Flavodoxin family protein</fullName>
    </submittedName>
</protein>
<dbReference type="RefSeq" id="WP_126469951.1">
    <property type="nucleotide sequence ID" value="NZ_RXOE01000002.1"/>
</dbReference>
<dbReference type="EMBL" id="RXOE01000002">
    <property type="protein sequence ID" value="RTQ34847.1"/>
    <property type="molecule type" value="Genomic_DNA"/>
</dbReference>
<evidence type="ECO:0000313" key="2">
    <source>
        <dbReference type="Proteomes" id="UP000267418"/>
    </source>
</evidence>
<dbReference type="OrthoDB" id="9806505at2"/>
<dbReference type="Proteomes" id="UP000267418">
    <property type="component" value="Unassembled WGS sequence"/>
</dbReference>
<evidence type="ECO:0000313" key="1">
    <source>
        <dbReference type="EMBL" id="RTQ34847.1"/>
    </source>
</evidence>
<gene>
    <name evidence="1" type="ORF">EJP69_10610</name>
</gene>
<accession>A0A431TME2</accession>
<reference evidence="1 2" key="1">
    <citation type="submission" date="2018-12" db="EMBL/GenBank/DDBJ databases">
        <title>The genome of Variovorax gossypii DSM 100435.</title>
        <authorList>
            <person name="Gao J."/>
            <person name="Sun J."/>
        </authorList>
    </citation>
    <scope>NUCLEOTIDE SEQUENCE [LARGE SCALE GENOMIC DNA]</scope>
    <source>
        <strain evidence="1 2">DSM 100435</strain>
    </source>
</reference>
<name>A0A431TME2_9BURK</name>